<dbReference type="PRINTS" id="PR00035">
    <property type="entry name" value="HTHGNTR"/>
</dbReference>
<evidence type="ECO:0000256" key="5">
    <source>
        <dbReference type="ARBA" id="ARBA00023163"/>
    </source>
</evidence>
<dbReference type="PANTHER" id="PTHR46577:SF1">
    <property type="entry name" value="HTH-TYPE TRANSCRIPTIONAL REGULATORY PROTEIN GABR"/>
    <property type="match status" value="1"/>
</dbReference>
<accession>A0A2A9CWB0</accession>
<sequence length="484" mass="49826">MPDPSAQRLARLLTTHLGGEGLARPAYRSLAAAIRALAVDGRLAQDSRLPSERELAAALGLSRTTTTRAYASLVAEGWATSAQGSGTFLHIPGGATHARAPLVPLEGVEIDLTAAAGTCVPGTNALITEALGDLPAVLQGRGYEPIGYPPLREAIAAHYAARGLPTSPDQIVVTSGAMAAIAVVLRATLRRGDRAAVEATTHPTSLGALRGAGARLVALPAGEERVWDPAAAAAVMRGAEPRLTYLIPDFHNPTGALMPEDDRARLGRLSAAHGGVVLADEALVDLRLDPVAMPLPFAAHHPEAFSVGSVSKPLWGGVRVGWVRAPRSGVSAVRAARLTLDLGASALDQLVAARFLRDPGVVLAGRLAELRGMREAWLGAMAAHETLSGWRVASPPGGLALWVGLGERVAPEMAAAARRRGVAVAVGPQFSAEGGARDRIRLPLTARVDVPTLAGVLAESYAEALTGADARAGASVKPTPAPVV</sequence>
<gene>
    <name evidence="7" type="ORF">ATL40_0257</name>
</gene>
<dbReference type="Gene3D" id="3.40.640.10">
    <property type="entry name" value="Type I PLP-dependent aspartate aminotransferase-like (Major domain)"/>
    <property type="match status" value="1"/>
</dbReference>
<dbReference type="PROSITE" id="PS50949">
    <property type="entry name" value="HTH_GNTR"/>
    <property type="match status" value="1"/>
</dbReference>
<dbReference type="GO" id="GO:0003700">
    <property type="term" value="F:DNA-binding transcription factor activity"/>
    <property type="evidence" value="ECO:0007669"/>
    <property type="project" value="InterPro"/>
</dbReference>
<dbReference type="InterPro" id="IPR004839">
    <property type="entry name" value="Aminotransferase_I/II_large"/>
</dbReference>
<dbReference type="GO" id="GO:0030170">
    <property type="term" value="F:pyridoxal phosphate binding"/>
    <property type="evidence" value="ECO:0007669"/>
    <property type="project" value="InterPro"/>
</dbReference>
<dbReference type="InterPro" id="IPR036390">
    <property type="entry name" value="WH_DNA-bd_sf"/>
</dbReference>
<dbReference type="InterPro" id="IPR015421">
    <property type="entry name" value="PyrdxlP-dep_Trfase_major"/>
</dbReference>
<comment type="similarity">
    <text evidence="1">In the C-terminal section; belongs to the class-I pyridoxal-phosphate-dependent aminotransferase family.</text>
</comment>
<feature type="domain" description="HTH gntR-type" evidence="6">
    <location>
        <begin position="24"/>
        <end position="92"/>
    </location>
</feature>
<dbReference type="InterPro" id="IPR036388">
    <property type="entry name" value="WH-like_DNA-bd_sf"/>
</dbReference>
<dbReference type="GO" id="GO:0003677">
    <property type="term" value="F:DNA binding"/>
    <property type="evidence" value="ECO:0007669"/>
    <property type="project" value="UniProtKB-KW"/>
</dbReference>
<dbReference type="CDD" id="cd07377">
    <property type="entry name" value="WHTH_GntR"/>
    <property type="match status" value="1"/>
</dbReference>
<keyword evidence="5" id="KW-0804">Transcription</keyword>
<dbReference type="InterPro" id="IPR000524">
    <property type="entry name" value="Tscrpt_reg_HTH_GntR"/>
</dbReference>
<proteinExistence type="inferred from homology"/>
<evidence type="ECO:0000256" key="1">
    <source>
        <dbReference type="ARBA" id="ARBA00005384"/>
    </source>
</evidence>
<organism evidence="7 8">
    <name type="scientific">Serinibacter salmoneus</name>
    <dbReference type="NCBI Taxonomy" id="556530"/>
    <lineage>
        <taxon>Bacteria</taxon>
        <taxon>Bacillati</taxon>
        <taxon>Actinomycetota</taxon>
        <taxon>Actinomycetes</taxon>
        <taxon>Micrococcales</taxon>
        <taxon>Beutenbergiaceae</taxon>
        <taxon>Serinibacter</taxon>
    </lineage>
</organism>
<keyword evidence="8" id="KW-1185">Reference proteome</keyword>
<comment type="caution">
    <text evidence="7">The sequence shown here is derived from an EMBL/GenBank/DDBJ whole genome shotgun (WGS) entry which is preliminary data.</text>
</comment>
<dbReference type="Pfam" id="PF00155">
    <property type="entry name" value="Aminotran_1_2"/>
    <property type="match status" value="1"/>
</dbReference>
<dbReference type="SUPFAM" id="SSF53383">
    <property type="entry name" value="PLP-dependent transferases"/>
    <property type="match status" value="1"/>
</dbReference>
<evidence type="ECO:0000259" key="6">
    <source>
        <dbReference type="PROSITE" id="PS50949"/>
    </source>
</evidence>
<dbReference type="InterPro" id="IPR051446">
    <property type="entry name" value="HTH_trans_reg/aminotransferase"/>
</dbReference>
<dbReference type="Proteomes" id="UP000224915">
    <property type="component" value="Unassembled WGS sequence"/>
</dbReference>
<dbReference type="Gene3D" id="1.10.10.10">
    <property type="entry name" value="Winged helix-like DNA-binding domain superfamily/Winged helix DNA-binding domain"/>
    <property type="match status" value="1"/>
</dbReference>
<dbReference type="InterPro" id="IPR015424">
    <property type="entry name" value="PyrdxlP-dep_Trfase"/>
</dbReference>
<evidence type="ECO:0000256" key="3">
    <source>
        <dbReference type="ARBA" id="ARBA00023015"/>
    </source>
</evidence>
<evidence type="ECO:0000256" key="2">
    <source>
        <dbReference type="ARBA" id="ARBA00022898"/>
    </source>
</evidence>
<keyword evidence="2" id="KW-0663">Pyridoxal phosphate</keyword>
<dbReference type="PANTHER" id="PTHR46577">
    <property type="entry name" value="HTH-TYPE TRANSCRIPTIONAL REGULATORY PROTEIN GABR"/>
    <property type="match status" value="1"/>
</dbReference>
<evidence type="ECO:0000256" key="4">
    <source>
        <dbReference type="ARBA" id="ARBA00023125"/>
    </source>
</evidence>
<dbReference type="CDD" id="cd00609">
    <property type="entry name" value="AAT_like"/>
    <property type="match status" value="1"/>
</dbReference>
<dbReference type="AlphaFoldDB" id="A0A2A9CWB0"/>
<evidence type="ECO:0000313" key="7">
    <source>
        <dbReference type="EMBL" id="PFG18714.1"/>
    </source>
</evidence>
<dbReference type="EMBL" id="PDJD01000001">
    <property type="protein sequence ID" value="PFG18714.1"/>
    <property type="molecule type" value="Genomic_DNA"/>
</dbReference>
<name>A0A2A9CWB0_9MICO</name>
<keyword evidence="4" id="KW-0238">DNA-binding</keyword>
<dbReference type="SUPFAM" id="SSF46785">
    <property type="entry name" value="Winged helix' DNA-binding domain"/>
    <property type="match status" value="1"/>
</dbReference>
<dbReference type="Pfam" id="PF00392">
    <property type="entry name" value="GntR"/>
    <property type="match status" value="1"/>
</dbReference>
<protein>
    <submittedName>
        <fullName evidence="7">GntR family transcriptional regulator</fullName>
    </submittedName>
</protein>
<reference evidence="7 8" key="1">
    <citation type="submission" date="2017-10" db="EMBL/GenBank/DDBJ databases">
        <title>Sequencing the genomes of 1000 actinobacteria strains.</title>
        <authorList>
            <person name="Klenk H.-P."/>
        </authorList>
    </citation>
    <scope>NUCLEOTIDE SEQUENCE [LARGE SCALE GENOMIC DNA]</scope>
    <source>
        <strain evidence="7 8">DSM 21801</strain>
    </source>
</reference>
<keyword evidence="3" id="KW-0805">Transcription regulation</keyword>
<dbReference type="RefSeq" id="WP_169925848.1">
    <property type="nucleotide sequence ID" value="NZ_PDJD01000001.1"/>
</dbReference>
<evidence type="ECO:0000313" key="8">
    <source>
        <dbReference type="Proteomes" id="UP000224915"/>
    </source>
</evidence>
<dbReference type="SMART" id="SM00345">
    <property type="entry name" value="HTH_GNTR"/>
    <property type="match status" value="1"/>
</dbReference>